<dbReference type="Pfam" id="PF03466">
    <property type="entry name" value="LysR_substrate"/>
    <property type="match status" value="1"/>
</dbReference>
<keyword evidence="4" id="KW-0804">Transcription</keyword>
<dbReference type="PANTHER" id="PTHR30126:SF91">
    <property type="entry name" value="LYSR FAMILY TRANSCRIPTIONAL REGULATOR"/>
    <property type="match status" value="1"/>
</dbReference>
<evidence type="ECO:0000256" key="2">
    <source>
        <dbReference type="ARBA" id="ARBA00023015"/>
    </source>
</evidence>
<comment type="similarity">
    <text evidence="1">Belongs to the LysR transcriptional regulatory family.</text>
</comment>
<dbReference type="FunFam" id="1.10.10.10:FF:000001">
    <property type="entry name" value="LysR family transcriptional regulator"/>
    <property type="match status" value="1"/>
</dbReference>
<dbReference type="OrthoDB" id="196624at2"/>
<evidence type="ECO:0000259" key="5">
    <source>
        <dbReference type="PROSITE" id="PS50931"/>
    </source>
</evidence>
<dbReference type="PANTHER" id="PTHR30126">
    <property type="entry name" value="HTH-TYPE TRANSCRIPTIONAL REGULATOR"/>
    <property type="match status" value="1"/>
</dbReference>
<dbReference type="InterPro" id="IPR005119">
    <property type="entry name" value="LysR_subst-bd"/>
</dbReference>
<dbReference type="SUPFAM" id="SSF53850">
    <property type="entry name" value="Periplasmic binding protein-like II"/>
    <property type="match status" value="1"/>
</dbReference>
<dbReference type="SUPFAM" id="SSF46785">
    <property type="entry name" value="Winged helix' DNA-binding domain"/>
    <property type="match status" value="1"/>
</dbReference>
<dbReference type="InterPro" id="IPR036390">
    <property type="entry name" value="WH_DNA-bd_sf"/>
</dbReference>
<dbReference type="GO" id="GO:0000976">
    <property type="term" value="F:transcription cis-regulatory region binding"/>
    <property type="evidence" value="ECO:0007669"/>
    <property type="project" value="TreeGrafter"/>
</dbReference>
<sequence length="299" mass="32274">MERSPNLDQLRAFIAVVEAGSFSGAARRLERAQSVVSYAIANLESLLGVPLFERGKRRPTLTAAGEIVLADARRLDMLAGQLLAKTAGLRGGVEAELSLAVDVMFPLARLVDGLGAFADEFPTVALNLTIEALGGVMKLVVDGGCALGISGPAQNWPDAIDATSMGSIELVTVAAPTHPLAQRRRRVPLSEAREYTQLVLTDRSKLTEGQSFGVYATRTWKTADLGAKHRLLLEGLGWGSMPMHLVDDDLRQGRLAVVRLSDREVFRYGLSLIRRADRACGPATQWLIDHLTRPGEPDA</sequence>
<dbReference type="GO" id="GO:0003700">
    <property type="term" value="F:DNA-binding transcription factor activity"/>
    <property type="evidence" value="ECO:0007669"/>
    <property type="project" value="InterPro"/>
</dbReference>
<dbReference type="EMBL" id="JJOA01000005">
    <property type="protein sequence ID" value="KEA60541.1"/>
    <property type="molecule type" value="Genomic_DNA"/>
</dbReference>
<comment type="caution">
    <text evidence="6">The sequence shown here is derived from an EMBL/GenBank/DDBJ whole genome shotgun (WGS) entry which is preliminary data.</text>
</comment>
<evidence type="ECO:0000256" key="1">
    <source>
        <dbReference type="ARBA" id="ARBA00009437"/>
    </source>
</evidence>
<dbReference type="InterPro" id="IPR000847">
    <property type="entry name" value="LysR_HTH_N"/>
</dbReference>
<gene>
    <name evidence="6" type="ORF">DT99_05740</name>
</gene>
<proteinExistence type="inferred from homology"/>
<dbReference type="Gene3D" id="1.10.10.10">
    <property type="entry name" value="Winged helix-like DNA-binding domain superfamily/Winged helix DNA-binding domain"/>
    <property type="match status" value="1"/>
</dbReference>
<dbReference type="InterPro" id="IPR036388">
    <property type="entry name" value="WH-like_DNA-bd_sf"/>
</dbReference>
<feature type="domain" description="HTH lysR-type" evidence="5">
    <location>
        <begin position="5"/>
        <end position="62"/>
    </location>
</feature>
<name>A0A071MVN2_9BURK</name>
<evidence type="ECO:0000313" key="6">
    <source>
        <dbReference type="EMBL" id="KEA60541.1"/>
    </source>
</evidence>
<dbReference type="PRINTS" id="PR00039">
    <property type="entry name" value="HTHLYSR"/>
</dbReference>
<keyword evidence="3" id="KW-0238">DNA-binding</keyword>
<evidence type="ECO:0000256" key="3">
    <source>
        <dbReference type="ARBA" id="ARBA00023125"/>
    </source>
</evidence>
<organism evidence="6">
    <name type="scientific">Burkholderia cenocepacia</name>
    <dbReference type="NCBI Taxonomy" id="95486"/>
    <lineage>
        <taxon>Bacteria</taxon>
        <taxon>Pseudomonadati</taxon>
        <taxon>Pseudomonadota</taxon>
        <taxon>Betaproteobacteria</taxon>
        <taxon>Burkholderiales</taxon>
        <taxon>Burkholderiaceae</taxon>
        <taxon>Burkholderia</taxon>
        <taxon>Burkholderia cepacia complex</taxon>
    </lineage>
</organism>
<dbReference type="PROSITE" id="PS50931">
    <property type="entry name" value="HTH_LYSR"/>
    <property type="match status" value="1"/>
</dbReference>
<reference evidence="6" key="1">
    <citation type="submission" date="2014-04" db="EMBL/GenBank/DDBJ databases">
        <title>In planta biocontrol of soil-borne Fusarium wilt of banana through a plant endophytic bacterium, Burkholderia cenocepacia 869T2.</title>
        <authorList>
            <person name="Ho Y.-N."/>
            <person name="Chiang H.-M."/>
            <person name="Chao C.-P."/>
            <person name="Su C.-C."/>
            <person name="Hsu H.-F."/>
            <person name="Guo C.-T."/>
            <person name="Hsieh J.-L."/>
            <person name="Huang C.-C."/>
        </authorList>
    </citation>
    <scope>NUCLEOTIDE SEQUENCE [LARGE SCALE GENOMIC DNA]</scope>
    <source>
        <strain evidence="6">869T2</strain>
    </source>
</reference>
<keyword evidence="2" id="KW-0805">Transcription regulation</keyword>
<dbReference type="Gene3D" id="3.40.190.290">
    <property type="match status" value="1"/>
</dbReference>
<protein>
    <submittedName>
        <fullName evidence="6">LysR family transcriptional regulator</fullName>
    </submittedName>
</protein>
<accession>A0A071MVN2</accession>
<evidence type="ECO:0000256" key="4">
    <source>
        <dbReference type="ARBA" id="ARBA00023163"/>
    </source>
</evidence>
<dbReference type="Pfam" id="PF00126">
    <property type="entry name" value="HTH_1"/>
    <property type="match status" value="1"/>
</dbReference>
<dbReference type="AlphaFoldDB" id="A0A071MVN2"/>